<evidence type="ECO:0000256" key="2">
    <source>
        <dbReference type="ARBA" id="ARBA00012438"/>
    </source>
</evidence>
<dbReference type="PROSITE" id="PS50109">
    <property type="entry name" value="HIS_KIN"/>
    <property type="match status" value="1"/>
</dbReference>
<dbReference type="InterPro" id="IPR003594">
    <property type="entry name" value="HATPase_dom"/>
</dbReference>
<dbReference type="FunFam" id="1.10.287.130:FF:000001">
    <property type="entry name" value="Two-component sensor histidine kinase"/>
    <property type="match status" value="1"/>
</dbReference>
<dbReference type="EMBL" id="QKMR01000011">
    <property type="protein sequence ID" value="PYG87366.1"/>
    <property type="molecule type" value="Genomic_DNA"/>
</dbReference>
<evidence type="ECO:0000256" key="1">
    <source>
        <dbReference type="ARBA" id="ARBA00000085"/>
    </source>
</evidence>
<evidence type="ECO:0000256" key="3">
    <source>
        <dbReference type="ARBA" id="ARBA00022553"/>
    </source>
</evidence>
<feature type="transmembrane region" description="Helical" evidence="7">
    <location>
        <begin position="366"/>
        <end position="384"/>
    </location>
</feature>
<evidence type="ECO:0000259" key="8">
    <source>
        <dbReference type="PROSITE" id="PS50109"/>
    </source>
</evidence>
<dbReference type="SUPFAM" id="SSF55874">
    <property type="entry name" value="ATPase domain of HSP90 chaperone/DNA topoisomerase II/histidine kinase"/>
    <property type="match status" value="1"/>
</dbReference>
<dbReference type="SMART" id="SM00388">
    <property type="entry name" value="HisKA"/>
    <property type="match status" value="1"/>
</dbReference>
<feature type="transmembrane region" description="Helical" evidence="7">
    <location>
        <begin position="396"/>
        <end position="415"/>
    </location>
</feature>
<feature type="transmembrane region" description="Helical" evidence="7">
    <location>
        <begin position="220"/>
        <end position="239"/>
    </location>
</feature>
<keyword evidence="3" id="KW-0597">Phosphoprotein</keyword>
<dbReference type="AlphaFoldDB" id="A0A318XX58"/>
<feature type="transmembrane region" description="Helical" evidence="7">
    <location>
        <begin position="336"/>
        <end position="354"/>
    </location>
</feature>
<reference evidence="9 10" key="1">
    <citation type="submission" date="2018-06" db="EMBL/GenBank/DDBJ databases">
        <title>Genomic Encyclopedia of Type Strains, Phase I: the one thousand microbial genomes (KMG-I) project.</title>
        <authorList>
            <person name="Kyrpides N."/>
        </authorList>
    </citation>
    <scope>NUCLEOTIDE SEQUENCE [LARGE SCALE GENOMIC DNA]</scope>
    <source>
        <strain evidence="9 10">DSM 19573</strain>
    </source>
</reference>
<keyword evidence="6" id="KW-0902">Two-component regulatory system</keyword>
<proteinExistence type="predicted"/>
<dbReference type="EC" id="2.7.13.3" evidence="2"/>
<dbReference type="PANTHER" id="PTHR43711:SF30">
    <property type="entry name" value="HISTIDINE KINASE"/>
    <property type="match status" value="1"/>
</dbReference>
<dbReference type="CDD" id="cd00075">
    <property type="entry name" value="HATPase"/>
    <property type="match status" value="1"/>
</dbReference>
<name>A0A318XX58_9FIRM</name>
<evidence type="ECO:0000256" key="7">
    <source>
        <dbReference type="SAM" id="Phobius"/>
    </source>
</evidence>
<keyword evidence="7" id="KW-1133">Transmembrane helix</keyword>
<protein>
    <recommendedName>
        <fullName evidence="2">histidine kinase</fullName>
        <ecNumber evidence="2">2.7.13.3</ecNumber>
    </recommendedName>
</protein>
<feature type="transmembrane region" description="Helical" evidence="7">
    <location>
        <begin position="307"/>
        <end position="330"/>
    </location>
</feature>
<keyword evidence="10" id="KW-1185">Reference proteome</keyword>
<dbReference type="GO" id="GO:0000155">
    <property type="term" value="F:phosphorelay sensor kinase activity"/>
    <property type="evidence" value="ECO:0007669"/>
    <property type="project" value="InterPro"/>
</dbReference>
<dbReference type="CDD" id="cd00082">
    <property type="entry name" value="HisKA"/>
    <property type="match status" value="1"/>
</dbReference>
<feature type="domain" description="Histidine kinase" evidence="8">
    <location>
        <begin position="450"/>
        <end position="661"/>
    </location>
</feature>
<keyword evidence="7" id="KW-0472">Membrane</keyword>
<comment type="catalytic activity">
    <reaction evidence="1">
        <text>ATP + protein L-histidine = ADP + protein N-phospho-L-histidine.</text>
        <dbReference type="EC" id="2.7.13.3"/>
    </reaction>
</comment>
<dbReference type="PANTHER" id="PTHR43711">
    <property type="entry name" value="TWO-COMPONENT HISTIDINE KINASE"/>
    <property type="match status" value="1"/>
</dbReference>
<keyword evidence="7" id="KW-0812">Transmembrane</keyword>
<organism evidence="9 10">
    <name type="scientific">Ruminiclostridium sufflavum DSM 19573</name>
    <dbReference type="NCBI Taxonomy" id="1121337"/>
    <lineage>
        <taxon>Bacteria</taxon>
        <taxon>Bacillati</taxon>
        <taxon>Bacillota</taxon>
        <taxon>Clostridia</taxon>
        <taxon>Eubacteriales</taxon>
        <taxon>Oscillospiraceae</taxon>
        <taxon>Ruminiclostridium</taxon>
    </lineage>
</organism>
<feature type="transmembrane region" description="Helical" evidence="7">
    <location>
        <begin position="275"/>
        <end position="295"/>
    </location>
</feature>
<keyword evidence="4" id="KW-0808">Transferase</keyword>
<dbReference type="InterPro" id="IPR005467">
    <property type="entry name" value="His_kinase_dom"/>
</dbReference>
<gene>
    <name evidence="9" type="ORF">LY28_02033</name>
</gene>
<dbReference type="Gene3D" id="3.30.565.10">
    <property type="entry name" value="Histidine kinase-like ATPase, C-terminal domain"/>
    <property type="match status" value="1"/>
</dbReference>
<dbReference type="RefSeq" id="WP_242981211.1">
    <property type="nucleotide sequence ID" value="NZ_QKMR01000011.1"/>
</dbReference>
<dbReference type="SUPFAM" id="SSF47384">
    <property type="entry name" value="Homodimeric domain of signal transducing histidine kinase"/>
    <property type="match status" value="1"/>
</dbReference>
<dbReference type="Pfam" id="PF02518">
    <property type="entry name" value="HATPase_c"/>
    <property type="match status" value="1"/>
</dbReference>
<feature type="transmembrane region" description="Helical" evidence="7">
    <location>
        <begin position="21"/>
        <end position="40"/>
    </location>
</feature>
<dbReference type="InterPro" id="IPR036097">
    <property type="entry name" value="HisK_dim/P_sf"/>
</dbReference>
<dbReference type="SMART" id="SM00387">
    <property type="entry name" value="HATPase_c"/>
    <property type="match status" value="1"/>
</dbReference>
<dbReference type="PRINTS" id="PR00344">
    <property type="entry name" value="BCTRLSENSOR"/>
</dbReference>
<evidence type="ECO:0000313" key="10">
    <source>
        <dbReference type="Proteomes" id="UP000248132"/>
    </source>
</evidence>
<dbReference type="Proteomes" id="UP000248132">
    <property type="component" value="Unassembled WGS sequence"/>
</dbReference>
<dbReference type="InterPro" id="IPR004358">
    <property type="entry name" value="Sig_transdc_His_kin-like_C"/>
</dbReference>
<keyword evidence="5 9" id="KW-0418">Kinase</keyword>
<accession>A0A318XX58</accession>
<comment type="caution">
    <text evidence="9">The sequence shown here is derived from an EMBL/GenBank/DDBJ whole genome shotgun (WGS) entry which is preliminary data.</text>
</comment>
<feature type="transmembrane region" description="Helical" evidence="7">
    <location>
        <begin position="246"/>
        <end position="269"/>
    </location>
</feature>
<dbReference type="InterPro" id="IPR036890">
    <property type="entry name" value="HATPase_C_sf"/>
</dbReference>
<dbReference type="InterPro" id="IPR050736">
    <property type="entry name" value="Sensor_HK_Regulatory"/>
</dbReference>
<dbReference type="Pfam" id="PF00512">
    <property type="entry name" value="HisKA"/>
    <property type="match status" value="1"/>
</dbReference>
<evidence type="ECO:0000313" key="9">
    <source>
        <dbReference type="EMBL" id="PYG87366.1"/>
    </source>
</evidence>
<sequence length="661" mass="72478">MKKLEGWWLHIKNFIYKQKMLFILLAAFLTAAVLTALLNLPGLMGGTSEEITVPEQNGIYDLTGAASLEKAVFRLPPGTSYYPDTYLAPENVNTSVPESIDRYKEIRSDYLSQRFVVIVPDSSSVYTLTFTLSSRHALRVFVNGVLTGQTGKPGTAKISTEVWENNITCNASAKNGKMEIILHSAQFYHAKSGASLAELRLSKSGTVPEPYFFARIKGTVIIGALLCAAVLLLGTYLMLFRTRTTLYFATACIVMSLREFLQSQIWTYFPISGNLSFMLEYLSVVLLTVFLSLYLGQYATGTFLRCIQYTAIFGSCAYGVCIIFGDSVFYTSVLKYYQIFLALCIVPGITGLLLKMRKPAREQGAAIFGIAVFYLAALYDIVMYSDIFGDRSNIPVAETAMLVFVLAQTVSLFLMSNRVLAETKAAEHTLEAEKSALESLNRLKTEFLSNVSHELKTPLTVISGYAQLIFSLLSGSENTAVRNKARIISSEADRLALMVGQVLDVTRIEEGGLLLKKCPCHIDELIYQAVETHFPILNKGDNRLEINVKLDLPDVNVDSDSITQVLVNLIANALRHTAHGVITVSACQAGEFMEISVSDTGTGMSPEALSGVFTRFRAGASETGTGLGLYICKYLVEEHGGIIKVNSMPGKGTTVSFSLPL</sequence>
<evidence type="ECO:0000256" key="6">
    <source>
        <dbReference type="ARBA" id="ARBA00023012"/>
    </source>
</evidence>
<dbReference type="InterPro" id="IPR003661">
    <property type="entry name" value="HisK_dim/P_dom"/>
</dbReference>
<evidence type="ECO:0000256" key="5">
    <source>
        <dbReference type="ARBA" id="ARBA00022777"/>
    </source>
</evidence>
<evidence type="ECO:0000256" key="4">
    <source>
        <dbReference type="ARBA" id="ARBA00022679"/>
    </source>
</evidence>
<dbReference type="Gene3D" id="1.10.287.130">
    <property type="match status" value="1"/>
</dbReference>